<comment type="caution">
    <text evidence="1">The sequence shown here is derived from an EMBL/GenBank/DDBJ whole genome shotgun (WGS) entry which is preliminary data.</text>
</comment>
<evidence type="ECO:0000313" key="1">
    <source>
        <dbReference type="EMBL" id="KAK8837990.1"/>
    </source>
</evidence>
<protein>
    <submittedName>
        <fullName evidence="1">Uncharacterized protein</fullName>
    </submittedName>
</protein>
<keyword evidence="2" id="KW-1185">Reference proteome</keyword>
<evidence type="ECO:0000313" key="2">
    <source>
        <dbReference type="Proteomes" id="UP001470230"/>
    </source>
</evidence>
<gene>
    <name evidence="1" type="ORF">M9Y10_035934</name>
</gene>
<reference evidence="1 2" key="1">
    <citation type="submission" date="2024-04" db="EMBL/GenBank/DDBJ databases">
        <title>Tritrichomonas musculus Genome.</title>
        <authorList>
            <person name="Alves-Ferreira E."/>
            <person name="Grigg M."/>
            <person name="Lorenzi H."/>
            <person name="Galac M."/>
        </authorList>
    </citation>
    <scope>NUCLEOTIDE SEQUENCE [LARGE SCALE GENOMIC DNA]</scope>
    <source>
        <strain evidence="1 2">EAF2021</strain>
    </source>
</reference>
<sequence length="186" mass="22302">MEGVSEDENNYDELYENAMSDLISKIYTRKNRLSLKQACALKSMRDLLEEDQKEIYDYYIEEYNKRFNINVSDKGRRKYNTFSNRLNDLITANPNDLYSFDDFKEITKDWNKGRKTIERWYDEYNDRLLKIPGKPIRYEETPLTGLIGFKGKDKVNAIKLMKPNMNTSEFTRREEKEQGRKWRGGE</sequence>
<organism evidence="1 2">
    <name type="scientific">Tritrichomonas musculus</name>
    <dbReference type="NCBI Taxonomy" id="1915356"/>
    <lineage>
        <taxon>Eukaryota</taxon>
        <taxon>Metamonada</taxon>
        <taxon>Parabasalia</taxon>
        <taxon>Tritrichomonadida</taxon>
        <taxon>Tritrichomonadidae</taxon>
        <taxon>Tritrichomonas</taxon>
    </lineage>
</organism>
<accession>A0ABR2GVL7</accession>
<dbReference type="Proteomes" id="UP001470230">
    <property type="component" value="Unassembled WGS sequence"/>
</dbReference>
<proteinExistence type="predicted"/>
<dbReference type="EMBL" id="JAPFFF010000057">
    <property type="protein sequence ID" value="KAK8837990.1"/>
    <property type="molecule type" value="Genomic_DNA"/>
</dbReference>
<name>A0ABR2GVL7_9EUKA</name>